<dbReference type="RefSeq" id="WP_004616717.1">
    <property type="nucleotide sequence ID" value="NZ_APMP01000004.1"/>
</dbReference>
<evidence type="ECO:0000313" key="7">
    <source>
        <dbReference type="Proteomes" id="UP000013063"/>
    </source>
</evidence>
<dbReference type="CDD" id="cd19481">
    <property type="entry name" value="RecA-like_protease"/>
    <property type="match status" value="1"/>
</dbReference>
<dbReference type="eggNOG" id="COG0464">
    <property type="taxonomic scope" value="Bacteria"/>
</dbReference>
<keyword evidence="4" id="KW-0175">Coiled coil</keyword>
<dbReference type="InterPro" id="IPR027417">
    <property type="entry name" value="P-loop_NTPase"/>
</dbReference>
<dbReference type="SUPFAM" id="SSF52540">
    <property type="entry name" value="P-loop containing nucleoside triphosphate hydrolases"/>
    <property type="match status" value="1"/>
</dbReference>
<dbReference type="InterPro" id="IPR003959">
    <property type="entry name" value="ATPase_AAA_core"/>
</dbReference>
<comment type="similarity">
    <text evidence="1">Belongs to the AAA ATPase family.</text>
</comment>
<dbReference type="Gene3D" id="3.40.50.300">
    <property type="entry name" value="P-loop containing nucleotide triphosphate hydrolases"/>
    <property type="match status" value="1"/>
</dbReference>
<protein>
    <recommendedName>
        <fullName evidence="5">AAA+ ATPase domain-containing protein</fullName>
    </recommendedName>
</protein>
<keyword evidence="2" id="KW-0547">Nucleotide-binding</keyword>
<evidence type="ECO:0000256" key="4">
    <source>
        <dbReference type="SAM" id="Coils"/>
    </source>
</evidence>
<dbReference type="GO" id="GO:0016887">
    <property type="term" value="F:ATP hydrolysis activity"/>
    <property type="evidence" value="ECO:0007669"/>
    <property type="project" value="InterPro"/>
</dbReference>
<evidence type="ECO:0000313" key="6">
    <source>
        <dbReference type="EMBL" id="ENZ82898.1"/>
    </source>
</evidence>
<evidence type="ECO:0000259" key="5">
    <source>
        <dbReference type="SMART" id="SM00382"/>
    </source>
</evidence>
<accession>R0EBP0</accession>
<dbReference type="PANTHER" id="PTHR23073">
    <property type="entry name" value="26S PROTEASOME REGULATORY SUBUNIT"/>
    <property type="match status" value="1"/>
</dbReference>
<sequence length="401" mass="43557">MEHFAVVQSIVRAALAGDQAALGKQVARLRERLEKAGAAKEAATLERLLEAVEETREMAPSRVEVSRSLVTGERLTREVHPPIDRETGARLCSIDFVGDGLPAPIYGPVIRETIEGLLQEWSSAAALQSVGVEPTRTLLIYGPPGSGKTVTARYIAERLGLPLITARIDGLISSFLGTTARNIANLFDFANRYACVLLLDEFDALAKLRDDPQEIGEIKRVVNTLLQNLDMRREFGITVAITNHDRLLDPAVWRRFETHVHMGEPEPGAREQMIARFLRPIGAEPATLRIFAYCLAGRSGADLERVCAAVKRWVALSGDAHDGPALFRALSAVLARAPSLDSQPARILAADLEAFVSLIASDPDAGLKQTEIGDATGYAQSKISDLKKAKLHLPLMEAAHA</sequence>
<keyword evidence="7" id="KW-1185">Reference proteome</keyword>
<feature type="coiled-coil region" evidence="4">
    <location>
        <begin position="26"/>
        <end position="58"/>
    </location>
</feature>
<dbReference type="OrthoDB" id="7438987at2"/>
<dbReference type="Pfam" id="PF00004">
    <property type="entry name" value="AAA"/>
    <property type="match status" value="1"/>
</dbReference>
<dbReference type="STRING" id="1292034.OR37_01092"/>
<dbReference type="SMART" id="SM00382">
    <property type="entry name" value="AAA"/>
    <property type="match status" value="1"/>
</dbReference>
<reference evidence="6 7" key="1">
    <citation type="journal article" date="2013" name="Genome Announc.">
        <title>Draft Genome Sequence for Caulobacter sp. Strain OR37, a Bacterium Tolerant to Heavy Metals.</title>
        <authorList>
            <person name="Utturkar S.M."/>
            <person name="Bollmann A."/>
            <person name="Brzoska R.M."/>
            <person name="Klingeman D.M."/>
            <person name="Epstein S.E."/>
            <person name="Palumbo A.V."/>
            <person name="Brown S.D."/>
        </authorList>
    </citation>
    <scope>NUCLEOTIDE SEQUENCE [LARGE SCALE GENOMIC DNA]</scope>
    <source>
        <strain evidence="6 7">OR37</strain>
    </source>
</reference>
<evidence type="ECO:0000256" key="1">
    <source>
        <dbReference type="ARBA" id="ARBA00006914"/>
    </source>
</evidence>
<dbReference type="Proteomes" id="UP000013063">
    <property type="component" value="Unassembled WGS sequence"/>
</dbReference>
<keyword evidence="3" id="KW-0067">ATP-binding</keyword>
<dbReference type="InterPro" id="IPR050221">
    <property type="entry name" value="26S_Proteasome_ATPase"/>
</dbReference>
<gene>
    <name evidence="6" type="ORF">OR37_01092</name>
</gene>
<feature type="domain" description="AAA+ ATPase" evidence="5">
    <location>
        <begin position="134"/>
        <end position="266"/>
    </location>
</feature>
<dbReference type="InterPro" id="IPR003593">
    <property type="entry name" value="AAA+_ATPase"/>
</dbReference>
<evidence type="ECO:0000256" key="2">
    <source>
        <dbReference type="ARBA" id="ARBA00022741"/>
    </source>
</evidence>
<organism evidence="6 7">
    <name type="scientific">Caulobacter vibrioides OR37</name>
    <dbReference type="NCBI Taxonomy" id="1292034"/>
    <lineage>
        <taxon>Bacteria</taxon>
        <taxon>Pseudomonadati</taxon>
        <taxon>Pseudomonadota</taxon>
        <taxon>Alphaproteobacteria</taxon>
        <taxon>Caulobacterales</taxon>
        <taxon>Caulobacteraceae</taxon>
        <taxon>Caulobacter</taxon>
    </lineage>
</organism>
<evidence type="ECO:0000256" key="3">
    <source>
        <dbReference type="ARBA" id="ARBA00022840"/>
    </source>
</evidence>
<dbReference type="EMBL" id="APMP01000004">
    <property type="protein sequence ID" value="ENZ82898.1"/>
    <property type="molecule type" value="Genomic_DNA"/>
</dbReference>
<dbReference type="GO" id="GO:0005524">
    <property type="term" value="F:ATP binding"/>
    <property type="evidence" value="ECO:0007669"/>
    <property type="project" value="UniProtKB-KW"/>
</dbReference>
<name>R0EBP0_CAUVI</name>
<proteinExistence type="inferred from homology"/>
<dbReference type="AlphaFoldDB" id="R0EBP0"/>
<dbReference type="PATRIC" id="fig|1292034.3.peg.1079"/>
<comment type="caution">
    <text evidence="6">The sequence shown here is derived from an EMBL/GenBank/DDBJ whole genome shotgun (WGS) entry which is preliminary data.</text>
</comment>